<feature type="domain" description="Lipoyl-binding" evidence="6">
    <location>
        <begin position="2"/>
        <end position="77"/>
    </location>
</feature>
<evidence type="ECO:0000259" key="6">
    <source>
        <dbReference type="PROSITE" id="PS50968"/>
    </source>
</evidence>
<gene>
    <name evidence="7" type="ORF">SPIRO4BDMA_50374</name>
</gene>
<evidence type="ECO:0000256" key="3">
    <source>
        <dbReference type="ARBA" id="ARBA00022679"/>
    </source>
</evidence>
<proteinExistence type="predicted"/>
<dbReference type="SUPFAM" id="SSF51230">
    <property type="entry name" value="Single hybrid motif"/>
    <property type="match status" value="1"/>
</dbReference>
<evidence type="ECO:0000256" key="4">
    <source>
        <dbReference type="ARBA" id="ARBA00022823"/>
    </source>
</evidence>
<dbReference type="InterPro" id="IPR050743">
    <property type="entry name" value="2-oxoacid_DH_E2_comp"/>
</dbReference>
<dbReference type="PROSITE" id="PS50968">
    <property type="entry name" value="BIOTINYL_LIPOYL"/>
    <property type="match status" value="1"/>
</dbReference>
<dbReference type="Gene3D" id="2.40.50.100">
    <property type="match status" value="1"/>
</dbReference>
<dbReference type="CDD" id="cd06849">
    <property type="entry name" value="lipoyl_domain"/>
    <property type="match status" value="1"/>
</dbReference>
<dbReference type="AlphaFoldDB" id="A0A3P3XS07"/>
<dbReference type="Pfam" id="PF00364">
    <property type="entry name" value="Biotin_lipoyl"/>
    <property type="match status" value="1"/>
</dbReference>
<reference evidence="7" key="1">
    <citation type="submission" date="2017-02" db="EMBL/GenBank/DDBJ databases">
        <authorList>
            <person name="Regsiter A."/>
            <person name="William W."/>
        </authorList>
    </citation>
    <scope>NUCLEOTIDE SEQUENCE</scope>
    <source>
        <strain evidence="7">BdmA 4</strain>
    </source>
</reference>
<dbReference type="PANTHER" id="PTHR43178:SF5">
    <property type="entry name" value="LIPOAMIDE ACYLTRANSFERASE COMPONENT OF BRANCHED-CHAIN ALPHA-KETO ACID DEHYDROGENASE COMPLEX, MITOCHONDRIAL"/>
    <property type="match status" value="1"/>
</dbReference>
<dbReference type="InterPro" id="IPR000089">
    <property type="entry name" value="Biotin_lipoyl"/>
</dbReference>
<evidence type="ECO:0000256" key="5">
    <source>
        <dbReference type="ARBA" id="ARBA00023315"/>
    </source>
</evidence>
<dbReference type="InterPro" id="IPR003016">
    <property type="entry name" value="2-oxoA_DH_lipoyl-BS"/>
</dbReference>
<dbReference type="GO" id="GO:0031405">
    <property type="term" value="F:lipoic acid binding"/>
    <property type="evidence" value="ECO:0007669"/>
    <property type="project" value="TreeGrafter"/>
</dbReference>
<keyword evidence="5" id="KW-0012">Acyltransferase</keyword>
<dbReference type="InterPro" id="IPR011053">
    <property type="entry name" value="Single_hybrid_motif"/>
</dbReference>
<accession>A0A3P3XS07</accession>
<evidence type="ECO:0000256" key="1">
    <source>
        <dbReference type="ARBA" id="ARBA00001938"/>
    </source>
</evidence>
<dbReference type="GO" id="GO:0016407">
    <property type="term" value="F:acetyltransferase activity"/>
    <property type="evidence" value="ECO:0007669"/>
    <property type="project" value="TreeGrafter"/>
</dbReference>
<name>A0A3P3XS07_9SPIR</name>
<comment type="cofactor">
    <cofactor evidence="1">
        <name>(R)-lipoate</name>
        <dbReference type="ChEBI" id="CHEBI:83088"/>
    </cofactor>
</comment>
<evidence type="ECO:0000313" key="7">
    <source>
        <dbReference type="EMBL" id="SLM18859.1"/>
    </source>
</evidence>
<organism evidence="7">
    <name type="scientific">uncultured spirochete</name>
    <dbReference type="NCBI Taxonomy" id="156406"/>
    <lineage>
        <taxon>Bacteria</taxon>
        <taxon>Pseudomonadati</taxon>
        <taxon>Spirochaetota</taxon>
        <taxon>Spirochaetia</taxon>
        <taxon>Spirochaetales</taxon>
        <taxon>environmental samples</taxon>
    </lineage>
</organism>
<dbReference type="PANTHER" id="PTHR43178">
    <property type="entry name" value="DIHYDROLIPOAMIDE ACETYLTRANSFERASE COMPONENT OF PYRUVATE DEHYDROGENASE COMPLEX"/>
    <property type="match status" value="1"/>
</dbReference>
<dbReference type="PROSITE" id="PS00189">
    <property type="entry name" value="LIPOYL"/>
    <property type="match status" value="1"/>
</dbReference>
<comment type="subunit">
    <text evidence="2">Forms a 24-polypeptide structural core with octahedral symmetry.</text>
</comment>
<keyword evidence="4" id="KW-0450">Lipoyl</keyword>
<keyword evidence="3" id="KW-0808">Transferase</keyword>
<dbReference type="GO" id="GO:0005737">
    <property type="term" value="C:cytoplasm"/>
    <property type="evidence" value="ECO:0007669"/>
    <property type="project" value="TreeGrafter"/>
</dbReference>
<evidence type="ECO:0000256" key="2">
    <source>
        <dbReference type="ARBA" id="ARBA00011484"/>
    </source>
</evidence>
<dbReference type="EMBL" id="FWDO01000005">
    <property type="protein sequence ID" value="SLM18859.1"/>
    <property type="molecule type" value="Genomic_DNA"/>
</dbReference>
<sequence length="86" mass="9484">MPYQFLLSGIGNTTEEGVVVAWFKREGSEVQEGEPLLEVQVAKTSYEIPAPVSGRLHRIVAPRDTIVKEGQLLALLLLPGEEPQKE</sequence>
<protein>
    <recommendedName>
        <fullName evidence="6">Lipoyl-binding domain-containing protein</fullName>
    </recommendedName>
</protein>